<organism evidence="6 7">
    <name type="scientific">Neolentinus lepideus HHB14362 ss-1</name>
    <dbReference type="NCBI Taxonomy" id="1314782"/>
    <lineage>
        <taxon>Eukaryota</taxon>
        <taxon>Fungi</taxon>
        <taxon>Dikarya</taxon>
        <taxon>Basidiomycota</taxon>
        <taxon>Agaricomycotina</taxon>
        <taxon>Agaricomycetes</taxon>
        <taxon>Gloeophyllales</taxon>
        <taxon>Gloeophyllaceae</taxon>
        <taxon>Neolentinus</taxon>
    </lineage>
</organism>
<dbReference type="GO" id="GO:0004553">
    <property type="term" value="F:hydrolase activity, hydrolyzing O-glycosyl compounds"/>
    <property type="evidence" value="ECO:0007669"/>
    <property type="project" value="InterPro"/>
</dbReference>
<dbReference type="PROSITE" id="PS51762">
    <property type="entry name" value="GH16_2"/>
    <property type="match status" value="1"/>
</dbReference>
<dbReference type="STRING" id="1314782.A0A165Q9J0"/>
<feature type="signal peptide" evidence="4">
    <location>
        <begin position="1"/>
        <end position="23"/>
    </location>
</feature>
<dbReference type="CDD" id="cd02181">
    <property type="entry name" value="GH16_fungal_Lam16A_glucanase"/>
    <property type="match status" value="1"/>
</dbReference>
<accession>A0A165Q9J0</accession>
<dbReference type="InterPro" id="IPR050546">
    <property type="entry name" value="Glycosyl_Hydrlase_16"/>
</dbReference>
<feature type="domain" description="GH16" evidence="5">
    <location>
        <begin position="113"/>
        <end position="396"/>
    </location>
</feature>
<dbReference type="InterPro" id="IPR000757">
    <property type="entry name" value="Beta-glucanase-like"/>
</dbReference>
<keyword evidence="7" id="KW-1185">Reference proteome</keyword>
<dbReference type="Pfam" id="PF26113">
    <property type="entry name" value="GH16_XgeA"/>
    <property type="match status" value="1"/>
</dbReference>
<reference evidence="6 7" key="1">
    <citation type="journal article" date="2016" name="Mol. Biol. Evol.">
        <title>Comparative Genomics of Early-Diverging Mushroom-Forming Fungi Provides Insights into the Origins of Lignocellulose Decay Capabilities.</title>
        <authorList>
            <person name="Nagy L.G."/>
            <person name="Riley R."/>
            <person name="Tritt A."/>
            <person name="Adam C."/>
            <person name="Daum C."/>
            <person name="Floudas D."/>
            <person name="Sun H."/>
            <person name="Yadav J.S."/>
            <person name="Pangilinan J."/>
            <person name="Larsson K.H."/>
            <person name="Matsuura K."/>
            <person name="Barry K."/>
            <person name="Labutti K."/>
            <person name="Kuo R."/>
            <person name="Ohm R.A."/>
            <person name="Bhattacharya S.S."/>
            <person name="Shirouzu T."/>
            <person name="Yoshinaga Y."/>
            <person name="Martin F.M."/>
            <person name="Grigoriev I.V."/>
            <person name="Hibbett D.S."/>
        </authorList>
    </citation>
    <scope>NUCLEOTIDE SEQUENCE [LARGE SCALE GENOMIC DNA]</scope>
    <source>
        <strain evidence="6 7">HHB14362 ss-1</strain>
    </source>
</reference>
<protein>
    <submittedName>
        <fullName evidence="6">Glycoside hydrolase family 16 protein</fullName>
    </submittedName>
</protein>
<proteinExistence type="inferred from homology"/>
<dbReference type="AlphaFoldDB" id="A0A165Q9J0"/>
<dbReference type="OrthoDB" id="192832at2759"/>
<name>A0A165Q9J0_9AGAM</name>
<dbReference type="GO" id="GO:0009251">
    <property type="term" value="P:glucan catabolic process"/>
    <property type="evidence" value="ECO:0007669"/>
    <property type="project" value="TreeGrafter"/>
</dbReference>
<evidence type="ECO:0000259" key="5">
    <source>
        <dbReference type="PROSITE" id="PS51762"/>
    </source>
</evidence>
<evidence type="ECO:0000256" key="4">
    <source>
        <dbReference type="SAM" id="SignalP"/>
    </source>
</evidence>
<dbReference type="FunFam" id="2.60.120.200:FF:000114">
    <property type="entry name" value="Probable endo-1,3(4)-beta-glucanase NFIA_089530"/>
    <property type="match status" value="1"/>
</dbReference>
<evidence type="ECO:0000313" key="7">
    <source>
        <dbReference type="Proteomes" id="UP000076761"/>
    </source>
</evidence>
<dbReference type="InParanoid" id="A0A165Q9J0"/>
<evidence type="ECO:0000313" key="6">
    <source>
        <dbReference type="EMBL" id="KZT22104.1"/>
    </source>
</evidence>
<keyword evidence="4" id="KW-0732">Signal</keyword>
<dbReference type="Proteomes" id="UP000076761">
    <property type="component" value="Unassembled WGS sequence"/>
</dbReference>
<evidence type="ECO:0000256" key="1">
    <source>
        <dbReference type="ARBA" id="ARBA00006865"/>
    </source>
</evidence>
<dbReference type="Gene3D" id="2.60.120.200">
    <property type="match status" value="1"/>
</dbReference>
<sequence>MHLSFSLILLSVSLLTSPEAASANLLKRAHEAALRHSKGLARDLRIALKGIGQPAGALLIPRDVSPAIDAVVQKVFCVSSSKGGSGGLDGNGSVSSAPSATIGVPASTATPSASSNWKLIQSYQGQSFFDGWNFWDTSDPTNGIVDYLSQSDAMSRGLASVSSSGTALMKVDTTNNLSSTTNRASVRITTQASWTLGLVIMDAIHMPTGCGTWPAFWSNGPNWPAGGEIDVVEGVNDYTNNQATIHTNPGCTIPSLTTVPVNTAASNTTIQGASLDITGSLVATTNCAAAETQNAGCGIRANTNNSFGTGFNAIGGGVYAMHWTSDLISVYFFPRSSIPSDIAAGNPDPTSLAWGTPMALWPGTSCNMTEFFYSNVAIFDTTLCGDWAGGVWNDAGIPGQEQSCAQRTGYSTCEAFVRAEGSAFEQAYWEVNYVKIYQEKNQTSP</sequence>
<dbReference type="PANTHER" id="PTHR10963:SF24">
    <property type="entry name" value="GLYCOSIDASE C21B10.07-RELATED"/>
    <property type="match status" value="1"/>
</dbReference>
<keyword evidence="3" id="KW-0326">Glycosidase</keyword>
<dbReference type="SUPFAM" id="SSF49899">
    <property type="entry name" value="Concanavalin A-like lectins/glucanases"/>
    <property type="match status" value="1"/>
</dbReference>
<keyword evidence="2 6" id="KW-0378">Hydrolase</keyword>
<dbReference type="InterPro" id="IPR013320">
    <property type="entry name" value="ConA-like_dom_sf"/>
</dbReference>
<evidence type="ECO:0000256" key="3">
    <source>
        <dbReference type="ARBA" id="ARBA00023295"/>
    </source>
</evidence>
<dbReference type="EMBL" id="KV425599">
    <property type="protein sequence ID" value="KZT22104.1"/>
    <property type="molecule type" value="Genomic_DNA"/>
</dbReference>
<comment type="similarity">
    <text evidence="1">Belongs to the glycosyl hydrolase 16 family.</text>
</comment>
<evidence type="ECO:0000256" key="2">
    <source>
        <dbReference type="ARBA" id="ARBA00022801"/>
    </source>
</evidence>
<dbReference type="PANTHER" id="PTHR10963">
    <property type="entry name" value="GLYCOSYL HYDROLASE-RELATED"/>
    <property type="match status" value="1"/>
</dbReference>
<gene>
    <name evidence="6" type="ORF">NEOLEDRAFT_1181168</name>
</gene>
<feature type="chain" id="PRO_5007864680" evidence="4">
    <location>
        <begin position="24"/>
        <end position="445"/>
    </location>
</feature>